<sequence>MKKVPLSEIAYVKIKEKIMRGDFGEENYTSQNQLVEELNMSRTPIVAALQRLKQEGFVKIISNQGIVIQEPTINEINDFFDMRLAIETFSMKQLGDLLTEEDFENLEEIIQDQLECVENKDYLSFAQLDADYHQYLIQVGGNGLFFQTMANIRERLFLKTTYNLKKRQGMALAIEEHVNILEALKQGNLELAVARLDEHIQNGKIIK</sequence>
<dbReference type="PANTHER" id="PTHR43537:SF24">
    <property type="entry name" value="GLUCONATE OPERON TRANSCRIPTIONAL REPRESSOR"/>
    <property type="match status" value="1"/>
</dbReference>
<dbReference type="SUPFAM" id="SSF46785">
    <property type="entry name" value="Winged helix' DNA-binding domain"/>
    <property type="match status" value="1"/>
</dbReference>
<evidence type="ECO:0000256" key="1">
    <source>
        <dbReference type="ARBA" id="ARBA00023015"/>
    </source>
</evidence>
<dbReference type="GO" id="GO:0003700">
    <property type="term" value="F:DNA-binding transcription factor activity"/>
    <property type="evidence" value="ECO:0007669"/>
    <property type="project" value="InterPro"/>
</dbReference>
<gene>
    <name evidence="5" type="ORF">GCM10010916_40020</name>
</gene>
<keyword evidence="1" id="KW-0805">Transcription regulation</keyword>
<keyword evidence="6" id="KW-1185">Reference proteome</keyword>
<keyword evidence="3" id="KW-0804">Transcription</keyword>
<proteinExistence type="predicted"/>
<reference evidence="5" key="2">
    <citation type="submission" date="2020-09" db="EMBL/GenBank/DDBJ databases">
        <authorList>
            <person name="Sun Q."/>
            <person name="Zhou Y."/>
        </authorList>
    </citation>
    <scope>NUCLEOTIDE SEQUENCE</scope>
    <source>
        <strain evidence="5">CGMCC 1.12987</strain>
    </source>
</reference>
<dbReference type="AlphaFoldDB" id="A0A917LFT6"/>
<dbReference type="InterPro" id="IPR011711">
    <property type="entry name" value="GntR_C"/>
</dbReference>
<evidence type="ECO:0000256" key="2">
    <source>
        <dbReference type="ARBA" id="ARBA00023125"/>
    </source>
</evidence>
<dbReference type="InterPro" id="IPR008920">
    <property type="entry name" value="TF_FadR/GntR_C"/>
</dbReference>
<accession>A0A917LFT6</accession>
<dbReference type="SMART" id="SM00895">
    <property type="entry name" value="FCD"/>
    <property type="match status" value="1"/>
</dbReference>
<dbReference type="Pfam" id="PF07729">
    <property type="entry name" value="FCD"/>
    <property type="match status" value="1"/>
</dbReference>
<name>A0A917LFT6_9BACL</name>
<comment type="caution">
    <text evidence="5">The sequence shown here is derived from an EMBL/GenBank/DDBJ whole genome shotgun (WGS) entry which is preliminary data.</text>
</comment>
<dbReference type="Gene3D" id="1.10.10.10">
    <property type="entry name" value="Winged helix-like DNA-binding domain superfamily/Winged helix DNA-binding domain"/>
    <property type="match status" value="1"/>
</dbReference>
<dbReference type="InterPro" id="IPR036390">
    <property type="entry name" value="WH_DNA-bd_sf"/>
</dbReference>
<evidence type="ECO:0000256" key="3">
    <source>
        <dbReference type="ARBA" id="ARBA00023163"/>
    </source>
</evidence>
<feature type="domain" description="HTH gntR-type" evidence="4">
    <location>
        <begin position="4"/>
        <end position="71"/>
    </location>
</feature>
<evidence type="ECO:0000313" key="6">
    <source>
        <dbReference type="Proteomes" id="UP000644756"/>
    </source>
</evidence>
<dbReference type="Gene3D" id="1.20.120.530">
    <property type="entry name" value="GntR ligand-binding domain-like"/>
    <property type="match status" value="1"/>
</dbReference>
<dbReference type="RefSeq" id="WP_188532845.1">
    <property type="nucleotide sequence ID" value="NZ_BMGR01000015.1"/>
</dbReference>
<dbReference type="EMBL" id="BMGR01000015">
    <property type="protein sequence ID" value="GGG19181.1"/>
    <property type="molecule type" value="Genomic_DNA"/>
</dbReference>
<keyword evidence="2" id="KW-0238">DNA-binding</keyword>
<dbReference type="InterPro" id="IPR036388">
    <property type="entry name" value="WH-like_DNA-bd_sf"/>
</dbReference>
<evidence type="ECO:0000313" key="5">
    <source>
        <dbReference type="EMBL" id="GGG19181.1"/>
    </source>
</evidence>
<dbReference type="Pfam" id="PF00392">
    <property type="entry name" value="GntR"/>
    <property type="match status" value="1"/>
</dbReference>
<reference evidence="5" key="1">
    <citation type="journal article" date="2014" name="Int. J. Syst. Evol. Microbiol.">
        <title>Complete genome sequence of Corynebacterium casei LMG S-19264T (=DSM 44701T), isolated from a smear-ripened cheese.</title>
        <authorList>
            <consortium name="US DOE Joint Genome Institute (JGI-PGF)"/>
            <person name="Walter F."/>
            <person name="Albersmeier A."/>
            <person name="Kalinowski J."/>
            <person name="Ruckert C."/>
        </authorList>
    </citation>
    <scope>NUCLEOTIDE SEQUENCE</scope>
    <source>
        <strain evidence="5">CGMCC 1.12987</strain>
    </source>
</reference>
<protein>
    <recommendedName>
        <fullName evidence="4">HTH gntR-type domain-containing protein</fullName>
    </recommendedName>
</protein>
<dbReference type="SMART" id="SM00345">
    <property type="entry name" value="HTH_GNTR"/>
    <property type="match status" value="1"/>
</dbReference>
<dbReference type="SUPFAM" id="SSF48008">
    <property type="entry name" value="GntR ligand-binding domain-like"/>
    <property type="match status" value="1"/>
</dbReference>
<dbReference type="GO" id="GO:0003677">
    <property type="term" value="F:DNA binding"/>
    <property type="evidence" value="ECO:0007669"/>
    <property type="project" value="UniProtKB-KW"/>
</dbReference>
<organism evidence="5 6">
    <name type="scientific">Paenibacillus abyssi</name>
    <dbReference type="NCBI Taxonomy" id="1340531"/>
    <lineage>
        <taxon>Bacteria</taxon>
        <taxon>Bacillati</taxon>
        <taxon>Bacillota</taxon>
        <taxon>Bacilli</taxon>
        <taxon>Bacillales</taxon>
        <taxon>Paenibacillaceae</taxon>
        <taxon>Paenibacillus</taxon>
    </lineage>
</organism>
<evidence type="ECO:0000259" key="4">
    <source>
        <dbReference type="PROSITE" id="PS50949"/>
    </source>
</evidence>
<dbReference type="PANTHER" id="PTHR43537">
    <property type="entry name" value="TRANSCRIPTIONAL REGULATOR, GNTR FAMILY"/>
    <property type="match status" value="1"/>
</dbReference>
<dbReference type="PROSITE" id="PS50949">
    <property type="entry name" value="HTH_GNTR"/>
    <property type="match status" value="1"/>
</dbReference>
<dbReference type="Proteomes" id="UP000644756">
    <property type="component" value="Unassembled WGS sequence"/>
</dbReference>
<dbReference type="InterPro" id="IPR000524">
    <property type="entry name" value="Tscrpt_reg_HTH_GntR"/>
</dbReference>